<name>A0A560AU94_AZOBR</name>
<dbReference type="GO" id="GO:0006749">
    <property type="term" value="P:glutathione metabolic process"/>
    <property type="evidence" value="ECO:0007669"/>
    <property type="project" value="TreeGrafter"/>
</dbReference>
<evidence type="ECO:0000259" key="3">
    <source>
        <dbReference type="Pfam" id="PF19278"/>
    </source>
</evidence>
<dbReference type="InterPro" id="IPR049517">
    <property type="entry name" value="ACX-like_C"/>
</dbReference>
<sequence>MRPSRSDETAPPHVRPSFDVGFDFGFDVGFDVGGTFTDFVLQERATRRVHSFKLPSTPHDPSLAIEEGLSRLLALHGADAAGVVRLDHGTTVATNLIIERKGARTGLLTTRGFRDALEIGRQTRPHLYDHRVTRPPPLVPRADRIEVAERVGADGAVIVPLDEAGVEEAAHRFAVAGVEAVAVCFLHSYRFPDHERRARAILERALPGVYVSLSSEVLPEFREYERLSTTVLNAAVGPRMGGYLDRFLASARRLGIAAEPQTVHSNGGLMSPAAVRERPVRTCLSGPAAGVIGSAEIGRLAGFPDLVTFDVGGTSTDVSLIDGGRPLFTSERLVAGYPVKTPMVDIHVIGAGGGSIARIDSAGALKVGPDSAGAAPGPAAYGRGGTEPTITDANLCLGRLDPAALLGGRLAVDAEAARAAIRRRVAEPLGLTLEAAAHGILRIANAAMGRAIRSISTERGHDARRFALFAYGGAGPLHAAELAADCGIRTVLVPPEPGTLCARGILLSDIGMDFVRSAMERVDADSWPTLGALFAELREEASGWLDREGIAPANRAFHRSVEARYEGQNFEIPVPADDLDSLGPEGFAERFRAVHRRTHGYDVAGRAVEAVNLRLQAVGRVEKSALAPPPAGTAAPAPRTRRPVYAGPAAGWVDTPVYDRASLPAGFSLAGPCVVEEMSATTLVLPGQSLRVDPLGILVIAVSAAA</sequence>
<evidence type="ECO:0000259" key="2">
    <source>
        <dbReference type="Pfam" id="PF05378"/>
    </source>
</evidence>
<dbReference type="PANTHER" id="PTHR11365:SF23">
    <property type="entry name" value="HYPOTHETICAL 5-OXOPROLINASE (EUROFUNG)-RELATED"/>
    <property type="match status" value="1"/>
</dbReference>
<dbReference type="EMBL" id="VITF01000011">
    <property type="protein sequence ID" value="TWA63943.1"/>
    <property type="molecule type" value="Genomic_DNA"/>
</dbReference>
<proteinExistence type="predicted"/>
<organism evidence="4 5">
    <name type="scientific">Azospirillum brasilense</name>
    <dbReference type="NCBI Taxonomy" id="192"/>
    <lineage>
        <taxon>Bacteria</taxon>
        <taxon>Pseudomonadati</taxon>
        <taxon>Pseudomonadota</taxon>
        <taxon>Alphaproteobacteria</taxon>
        <taxon>Rhodospirillales</taxon>
        <taxon>Azospirillaceae</taxon>
        <taxon>Azospirillum</taxon>
    </lineage>
</organism>
<dbReference type="AlphaFoldDB" id="A0A560AU94"/>
<reference evidence="4 5" key="1">
    <citation type="submission" date="2019-06" db="EMBL/GenBank/DDBJ databases">
        <title>Genomic Encyclopedia of Type Strains, Phase IV (KMG-V): Genome sequencing to study the core and pangenomes of soil and plant-associated prokaryotes.</title>
        <authorList>
            <person name="Whitman W."/>
        </authorList>
    </citation>
    <scope>NUCLEOTIDE SEQUENCE [LARGE SCALE GENOMIC DNA]</scope>
    <source>
        <strain evidence="4 5">BR 11796</strain>
    </source>
</reference>
<evidence type="ECO:0000259" key="1">
    <source>
        <dbReference type="Pfam" id="PF01968"/>
    </source>
</evidence>
<dbReference type="InterPro" id="IPR002821">
    <property type="entry name" value="Hydantoinase_A"/>
</dbReference>
<dbReference type="GO" id="GO:0005829">
    <property type="term" value="C:cytosol"/>
    <property type="evidence" value="ECO:0007669"/>
    <property type="project" value="TreeGrafter"/>
</dbReference>
<dbReference type="Pfam" id="PF19278">
    <property type="entry name" value="Hydant_A_C"/>
    <property type="match status" value="1"/>
</dbReference>
<gene>
    <name evidence="4" type="ORF">FBZ82_11158</name>
</gene>
<feature type="domain" description="Acetophenone carboxylase-like C-terminal" evidence="3">
    <location>
        <begin position="527"/>
        <end position="693"/>
    </location>
</feature>
<dbReference type="InterPro" id="IPR008040">
    <property type="entry name" value="Hydant_A_N"/>
</dbReference>
<comment type="caution">
    <text evidence="4">The sequence shown here is derived from an EMBL/GenBank/DDBJ whole genome shotgun (WGS) entry which is preliminary data.</text>
</comment>
<evidence type="ECO:0000313" key="5">
    <source>
        <dbReference type="Proteomes" id="UP000316083"/>
    </source>
</evidence>
<dbReference type="InterPro" id="IPR045079">
    <property type="entry name" value="Oxoprolinase-like"/>
</dbReference>
<dbReference type="Pfam" id="PF01968">
    <property type="entry name" value="Hydantoinase_A"/>
    <property type="match status" value="1"/>
</dbReference>
<dbReference type="PANTHER" id="PTHR11365">
    <property type="entry name" value="5-OXOPROLINASE RELATED"/>
    <property type="match status" value="1"/>
</dbReference>
<dbReference type="Pfam" id="PF05378">
    <property type="entry name" value="Hydant_A_N"/>
    <property type="match status" value="1"/>
</dbReference>
<dbReference type="Proteomes" id="UP000316083">
    <property type="component" value="Unassembled WGS sequence"/>
</dbReference>
<accession>A0A560AU94</accession>
<feature type="domain" description="Hydantoinase A/oxoprolinase" evidence="1">
    <location>
        <begin position="226"/>
        <end position="510"/>
    </location>
</feature>
<dbReference type="RefSeq" id="WP_145678572.1">
    <property type="nucleotide sequence ID" value="NZ_VITF01000011.1"/>
</dbReference>
<evidence type="ECO:0000313" key="4">
    <source>
        <dbReference type="EMBL" id="TWA63943.1"/>
    </source>
</evidence>
<protein>
    <submittedName>
        <fullName evidence="4">N-methylhydantoinase A</fullName>
    </submittedName>
</protein>
<dbReference type="GO" id="GO:0017168">
    <property type="term" value="F:5-oxoprolinase (ATP-hydrolyzing) activity"/>
    <property type="evidence" value="ECO:0007669"/>
    <property type="project" value="TreeGrafter"/>
</dbReference>
<feature type="domain" description="Hydantoinase/oxoprolinase N-terminal" evidence="2">
    <location>
        <begin position="28"/>
        <end position="204"/>
    </location>
</feature>